<sequence>MVQHVSSIRNVRIQESENPHVIYEHEKDSPKVNVFCAVSSSNVFGPFFFAEKIITGFVYLDILQIYLMPILKDRMPEGFIFQQDGAPSHFHNEVTSYLNAEVPVWIGLGDVSPWPARLPDLTPLDFSVWGFVKYQVYHPLLPELKSRITTTLGLIDVNMLTNLWQELICRWNICRVTKGSYTEHLRKR</sequence>
<dbReference type="PANTHER" id="PTHR47326">
    <property type="entry name" value="TRANSPOSABLE ELEMENT TC3 TRANSPOSASE-LIKE PROTEIN"/>
    <property type="match status" value="1"/>
</dbReference>
<evidence type="ECO:0000313" key="2">
    <source>
        <dbReference type="Proteomes" id="UP000499080"/>
    </source>
</evidence>
<reference evidence="1 2" key="1">
    <citation type="journal article" date="2019" name="Sci. Rep.">
        <title>Orb-weaving spider Araneus ventricosus genome elucidates the spidroin gene catalogue.</title>
        <authorList>
            <person name="Kono N."/>
            <person name="Nakamura H."/>
            <person name="Ohtoshi R."/>
            <person name="Moran D.A.P."/>
            <person name="Shinohara A."/>
            <person name="Yoshida Y."/>
            <person name="Fujiwara M."/>
            <person name="Mori M."/>
            <person name="Tomita M."/>
            <person name="Arakawa K."/>
        </authorList>
    </citation>
    <scope>NUCLEOTIDE SEQUENCE [LARGE SCALE GENOMIC DNA]</scope>
</reference>
<proteinExistence type="predicted"/>
<evidence type="ECO:0008006" key="3">
    <source>
        <dbReference type="Google" id="ProtNLM"/>
    </source>
</evidence>
<dbReference type="OrthoDB" id="8195099at2759"/>
<dbReference type="Proteomes" id="UP000499080">
    <property type="component" value="Unassembled WGS sequence"/>
</dbReference>
<keyword evidence="2" id="KW-1185">Reference proteome</keyword>
<comment type="caution">
    <text evidence="1">The sequence shown here is derived from an EMBL/GenBank/DDBJ whole genome shotgun (WGS) entry which is preliminary data.</text>
</comment>
<dbReference type="PANTHER" id="PTHR47326:SF1">
    <property type="entry name" value="HTH PSQ-TYPE DOMAIN-CONTAINING PROTEIN"/>
    <property type="match status" value="1"/>
</dbReference>
<protein>
    <recommendedName>
        <fullName evidence="3">Tc1-like transposase DDE domain-containing protein</fullName>
    </recommendedName>
</protein>
<name>A0A4Y2QJ57_ARAVE</name>
<dbReference type="GO" id="GO:0003676">
    <property type="term" value="F:nucleic acid binding"/>
    <property type="evidence" value="ECO:0007669"/>
    <property type="project" value="InterPro"/>
</dbReference>
<dbReference type="Gene3D" id="3.30.420.10">
    <property type="entry name" value="Ribonuclease H-like superfamily/Ribonuclease H"/>
    <property type="match status" value="1"/>
</dbReference>
<organism evidence="1 2">
    <name type="scientific">Araneus ventricosus</name>
    <name type="common">Orbweaver spider</name>
    <name type="synonym">Epeira ventricosa</name>
    <dbReference type="NCBI Taxonomy" id="182803"/>
    <lineage>
        <taxon>Eukaryota</taxon>
        <taxon>Metazoa</taxon>
        <taxon>Ecdysozoa</taxon>
        <taxon>Arthropoda</taxon>
        <taxon>Chelicerata</taxon>
        <taxon>Arachnida</taxon>
        <taxon>Araneae</taxon>
        <taxon>Araneomorphae</taxon>
        <taxon>Entelegynae</taxon>
        <taxon>Araneoidea</taxon>
        <taxon>Araneidae</taxon>
        <taxon>Araneus</taxon>
    </lineage>
</organism>
<dbReference type="EMBL" id="BGPR01014025">
    <property type="protein sequence ID" value="GBN63354.1"/>
    <property type="molecule type" value="Genomic_DNA"/>
</dbReference>
<dbReference type="InterPro" id="IPR036397">
    <property type="entry name" value="RNaseH_sf"/>
</dbReference>
<accession>A0A4Y2QJ57</accession>
<evidence type="ECO:0000313" key="1">
    <source>
        <dbReference type="EMBL" id="GBN63354.1"/>
    </source>
</evidence>
<dbReference type="AlphaFoldDB" id="A0A4Y2QJ57"/>
<gene>
    <name evidence="1" type="ORF">AVEN_236727_1</name>
</gene>